<organism evidence="1 2">
    <name type="scientific">Candidatus Dojkabacteria bacterium</name>
    <dbReference type="NCBI Taxonomy" id="2099670"/>
    <lineage>
        <taxon>Bacteria</taxon>
        <taxon>Candidatus Dojkabacteria</taxon>
    </lineage>
</organism>
<dbReference type="InterPro" id="IPR033469">
    <property type="entry name" value="CYTH-like_dom_sf"/>
</dbReference>
<name>A0A955RIP8_9BACT</name>
<dbReference type="Gene3D" id="2.40.320.10">
    <property type="entry name" value="Hypothetical Protein Pfu-838710-001"/>
    <property type="match status" value="1"/>
</dbReference>
<evidence type="ECO:0008006" key="3">
    <source>
        <dbReference type="Google" id="ProtNLM"/>
    </source>
</evidence>
<protein>
    <recommendedName>
        <fullName evidence="3">CYTH domain-containing protein</fullName>
    </recommendedName>
</protein>
<dbReference type="SUPFAM" id="SSF55154">
    <property type="entry name" value="CYTH-like phosphatases"/>
    <property type="match status" value="1"/>
</dbReference>
<comment type="caution">
    <text evidence="1">The sequence shown here is derived from an EMBL/GenBank/DDBJ whole genome shotgun (WGS) entry which is preliminary data.</text>
</comment>
<proteinExistence type="predicted"/>
<sequence length="215" mass="25592">MNYEVESRGLFHTRQDYTALLEFLQANAEFKKDMHRFQMVYVENSDFSPDPDADVDLRVRIQNGKCLVVVKHGNWHSGATRKEYEIEIQEEDLEEQLNIFHLLGKGWGISLYTETKFFDYQNAEFALVHLHDDIYYWEIEKSTTSKSNIAVLEKDISKLAAEMHLEVMTSMEMQDYVARLTERPFWRFHFENEPIKDWLKNHKKYIDLALKAQSQ</sequence>
<reference evidence="1" key="1">
    <citation type="submission" date="2020-04" db="EMBL/GenBank/DDBJ databases">
        <authorList>
            <person name="Zhang T."/>
        </authorList>
    </citation>
    <scope>NUCLEOTIDE SEQUENCE</scope>
    <source>
        <strain evidence="1">HKST-UBA14</strain>
    </source>
</reference>
<evidence type="ECO:0000313" key="1">
    <source>
        <dbReference type="EMBL" id="MCA9382977.1"/>
    </source>
</evidence>
<dbReference type="EMBL" id="JAGQLK010000017">
    <property type="protein sequence ID" value="MCA9382977.1"/>
    <property type="molecule type" value="Genomic_DNA"/>
</dbReference>
<gene>
    <name evidence="1" type="ORF">KC909_01300</name>
</gene>
<reference evidence="1" key="2">
    <citation type="journal article" date="2021" name="Microbiome">
        <title>Successional dynamics and alternative stable states in a saline activated sludge microbial community over 9 years.</title>
        <authorList>
            <person name="Wang Y."/>
            <person name="Ye J."/>
            <person name="Ju F."/>
            <person name="Liu L."/>
            <person name="Boyd J.A."/>
            <person name="Deng Y."/>
            <person name="Parks D.H."/>
            <person name="Jiang X."/>
            <person name="Yin X."/>
            <person name="Woodcroft B.J."/>
            <person name="Tyson G.W."/>
            <person name="Hugenholtz P."/>
            <person name="Polz M.F."/>
            <person name="Zhang T."/>
        </authorList>
    </citation>
    <scope>NUCLEOTIDE SEQUENCE</scope>
    <source>
        <strain evidence="1">HKST-UBA14</strain>
    </source>
</reference>
<accession>A0A955RIP8</accession>
<dbReference type="AlphaFoldDB" id="A0A955RIP8"/>
<dbReference type="Proteomes" id="UP000783287">
    <property type="component" value="Unassembled WGS sequence"/>
</dbReference>
<evidence type="ECO:0000313" key="2">
    <source>
        <dbReference type="Proteomes" id="UP000783287"/>
    </source>
</evidence>